<dbReference type="Gene3D" id="2.60.40.3780">
    <property type="match status" value="1"/>
</dbReference>
<dbReference type="PROSITE" id="PS52029">
    <property type="entry name" value="LD_TPASE"/>
    <property type="match status" value="1"/>
</dbReference>
<dbReference type="UniPathway" id="UPA00219"/>
<comment type="caution">
    <text evidence="10">The sequence shown here is derived from an EMBL/GenBank/DDBJ whole genome shotgun (WGS) entry which is preliminary data.</text>
</comment>
<protein>
    <submittedName>
        <fullName evidence="10">Lipoprotein-anchoring transpeptidase ErfK/SrfK</fullName>
    </submittedName>
</protein>
<evidence type="ECO:0000259" key="9">
    <source>
        <dbReference type="PROSITE" id="PS52029"/>
    </source>
</evidence>
<keyword evidence="4 7" id="KW-0573">Peptidoglycan synthesis</keyword>
<dbReference type="GO" id="GO:0016746">
    <property type="term" value="F:acyltransferase activity"/>
    <property type="evidence" value="ECO:0007669"/>
    <property type="project" value="UniProtKB-KW"/>
</dbReference>
<keyword evidence="8" id="KW-0732">Signal</keyword>
<keyword evidence="11" id="KW-1185">Reference proteome</keyword>
<dbReference type="InterPro" id="IPR005490">
    <property type="entry name" value="LD_TPept_cat_dom"/>
</dbReference>
<feature type="signal peptide" evidence="8">
    <location>
        <begin position="1"/>
        <end position="24"/>
    </location>
</feature>
<dbReference type="GO" id="GO:0071972">
    <property type="term" value="F:peptidoglycan L,D-transpeptidase activity"/>
    <property type="evidence" value="ECO:0007669"/>
    <property type="project" value="TreeGrafter"/>
</dbReference>
<dbReference type="GO" id="GO:0018104">
    <property type="term" value="P:peptidoglycan-protein cross-linking"/>
    <property type="evidence" value="ECO:0007669"/>
    <property type="project" value="TreeGrafter"/>
</dbReference>
<dbReference type="InterPro" id="IPR041280">
    <property type="entry name" value="Big_10"/>
</dbReference>
<reference evidence="10 11" key="1">
    <citation type="submission" date="2018-03" db="EMBL/GenBank/DDBJ databases">
        <title>Genomic Encyclopedia of Type Strains, Phase III (KMG-III): the genomes of soil and plant-associated and newly described type strains.</title>
        <authorList>
            <person name="Whitman W."/>
        </authorList>
    </citation>
    <scope>NUCLEOTIDE SEQUENCE [LARGE SCALE GENOMIC DNA]</scope>
    <source>
        <strain evidence="10 11">CGMCC 4.7097</strain>
    </source>
</reference>
<dbReference type="CDD" id="cd16913">
    <property type="entry name" value="YkuD_like"/>
    <property type="match status" value="1"/>
</dbReference>
<dbReference type="Gene3D" id="2.40.440.10">
    <property type="entry name" value="L,D-transpeptidase catalytic domain-like"/>
    <property type="match status" value="1"/>
</dbReference>
<evidence type="ECO:0000256" key="1">
    <source>
        <dbReference type="ARBA" id="ARBA00004752"/>
    </source>
</evidence>
<dbReference type="Pfam" id="PF17964">
    <property type="entry name" value="Big_10"/>
    <property type="match status" value="1"/>
</dbReference>
<evidence type="ECO:0000256" key="3">
    <source>
        <dbReference type="ARBA" id="ARBA00022960"/>
    </source>
</evidence>
<evidence type="ECO:0000256" key="2">
    <source>
        <dbReference type="ARBA" id="ARBA00022679"/>
    </source>
</evidence>
<feature type="active site" description="Proton donor/acceptor" evidence="7">
    <location>
        <position position="315"/>
    </location>
</feature>
<keyword evidence="10" id="KW-0449">Lipoprotein</keyword>
<dbReference type="Gene3D" id="2.60.40.3710">
    <property type="match status" value="1"/>
</dbReference>
<dbReference type="InterPro" id="IPR038063">
    <property type="entry name" value="Transpep_catalytic_dom"/>
</dbReference>
<dbReference type="InterPro" id="IPR050979">
    <property type="entry name" value="LD-transpeptidase"/>
</dbReference>
<evidence type="ECO:0000256" key="5">
    <source>
        <dbReference type="ARBA" id="ARBA00023315"/>
    </source>
</evidence>
<organism evidence="10 11">
    <name type="scientific">Saccharothrix carnea</name>
    <dbReference type="NCBI Taxonomy" id="1280637"/>
    <lineage>
        <taxon>Bacteria</taxon>
        <taxon>Bacillati</taxon>
        <taxon>Actinomycetota</taxon>
        <taxon>Actinomycetes</taxon>
        <taxon>Pseudonocardiales</taxon>
        <taxon>Pseudonocardiaceae</taxon>
        <taxon>Saccharothrix</taxon>
    </lineage>
</organism>
<dbReference type="GO" id="GO:0005576">
    <property type="term" value="C:extracellular region"/>
    <property type="evidence" value="ECO:0007669"/>
    <property type="project" value="TreeGrafter"/>
</dbReference>
<dbReference type="PANTHER" id="PTHR30582:SF2">
    <property type="entry name" value="L,D-TRANSPEPTIDASE YCIB-RELATED"/>
    <property type="match status" value="1"/>
</dbReference>
<comment type="pathway">
    <text evidence="1 7">Cell wall biogenesis; peptidoglycan biosynthesis.</text>
</comment>
<feature type="chain" id="PRO_5038727034" evidence="8">
    <location>
        <begin position="25"/>
        <end position="385"/>
    </location>
</feature>
<feature type="active site" description="Nucleophile" evidence="7">
    <location>
        <position position="333"/>
    </location>
</feature>
<name>A0A2P8I929_SACCR</name>
<evidence type="ECO:0000256" key="6">
    <source>
        <dbReference type="ARBA" id="ARBA00023316"/>
    </source>
</evidence>
<dbReference type="EMBL" id="PYAX01000006">
    <property type="protein sequence ID" value="PSL54950.1"/>
    <property type="molecule type" value="Genomic_DNA"/>
</dbReference>
<evidence type="ECO:0000313" key="11">
    <source>
        <dbReference type="Proteomes" id="UP000241118"/>
    </source>
</evidence>
<dbReference type="Pfam" id="PF03734">
    <property type="entry name" value="YkuD"/>
    <property type="match status" value="1"/>
</dbReference>
<keyword evidence="3 7" id="KW-0133">Cell shape</keyword>
<feature type="domain" description="L,D-TPase catalytic" evidence="9">
    <location>
        <begin position="236"/>
        <end position="357"/>
    </location>
</feature>
<keyword evidence="6 7" id="KW-0961">Cell wall biogenesis/degradation</keyword>
<dbReference type="AlphaFoldDB" id="A0A2P8I929"/>
<dbReference type="PROSITE" id="PS51257">
    <property type="entry name" value="PROKAR_LIPOPROTEIN"/>
    <property type="match status" value="1"/>
</dbReference>
<evidence type="ECO:0000313" key="10">
    <source>
        <dbReference type="EMBL" id="PSL54950.1"/>
    </source>
</evidence>
<dbReference type="PANTHER" id="PTHR30582">
    <property type="entry name" value="L,D-TRANSPEPTIDASE"/>
    <property type="match status" value="1"/>
</dbReference>
<dbReference type="SUPFAM" id="SSF141523">
    <property type="entry name" value="L,D-transpeptidase catalytic domain-like"/>
    <property type="match status" value="1"/>
</dbReference>
<gene>
    <name evidence="10" type="ORF">B0I31_106470</name>
</gene>
<dbReference type="Proteomes" id="UP000241118">
    <property type="component" value="Unassembled WGS sequence"/>
</dbReference>
<sequence length="385" mass="41522">MRRNVHRTVAALLLGLSLVAGCSAKVEQGTAKPVGGDNPPVAEFTTAPADGATEVPVNVPVQVTVAEGAIDQVTVTNPEGKAVAGKLADDKKSWTSTEPLGFGKAYQYAGRATGTDGRPVDLKGGFTTLNPAAQVRATLFPGDNQTMGVAVPIKVEFDADVADRATVEKALTVTNSAGVQGSWGWLNSREVHYRPEKYWPANTQIHVEAKLYGVHYGGGAYGRADVTSDFTIGRNQVVKIDTPTHQMVVQRDGQTVATYPASFGKDDDPELNTPNGTFVVMQKDPQFSFDNPRYGYTNVVKKWAVRFSNHGEFIHENNDNAANIGKVNSSHGCVNLLEADAKAYYDTALVGDPVEVTGASMTLPAQFDWYDWQIPWSQWQTMSAL</sequence>
<evidence type="ECO:0000256" key="4">
    <source>
        <dbReference type="ARBA" id="ARBA00022984"/>
    </source>
</evidence>
<keyword evidence="5" id="KW-0012">Acyltransferase</keyword>
<keyword evidence="2" id="KW-0808">Transferase</keyword>
<dbReference type="GO" id="GO:0008360">
    <property type="term" value="P:regulation of cell shape"/>
    <property type="evidence" value="ECO:0007669"/>
    <property type="project" value="UniProtKB-UniRule"/>
</dbReference>
<evidence type="ECO:0000256" key="8">
    <source>
        <dbReference type="SAM" id="SignalP"/>
    </source>
</evidence>
<accession>A0A2P8I929</accession>
<dbReference type="CDD" id="cd13432">
    <property type="entry name" value="LDT_IgD_like_2"/>
    <property type="match status" value="1"/>
</dbReference>
<proteinExistence type="predicted"/>
<dbReference type="GO" id="GO:0071555">
    <property type="term" value="P:cell wall organization"/>
    <property type="evidence" value="ECO:0007669"/>
    <property type="project" value="UniProtKB-UniRule"/>
</dbReference>
<evidence type="ECO:0000256" key="7">
    <source>
        <dbReference type="PROSITE-ProRule" id="PRU01373"/>
    </source>
</evidence>